<dbReference type="AlphaFoldDB" id="A0AAW7K893"/>
<dbReference type="EMBL" id="JAUEHU010000006">
    <property type="protein sequence ID" value="MDN0087376.1"/>
    <property type="molecule type" value="Genomic_DNA"/>
</dbReference>
<sequence>MEPRIATLSAPVTVSGLRIRTQNNDEFNEKTAKITGLWSEFFSKNLAEYTPNKLDNSPIYGIYTAYDGGVTGYFDVMAGVAVKEKTTGADSIEIQAGSYLVFEAHGPMPTAIIQAWGDVWAYFEQHPGAKRRFATDYEAYTDAESAQIYIGILP</sequence>
<organism evidence="2 3">
    <name type="scientific">Yersinia nurmii</name>
    <dbReference type="NCBI Taxonomy" id="685706"/>
    <lineage>
        <taxon>Bacteria</taxon>
        <taxon>Pseudomonadati</taxon>
        <taxon>Pseudomonadota</taxon>
        <taxon>Gammaproteobacteria</taxon>
        <taxon>Enterobacterales</taxon>
        <taxon>Yersiniaceae</taxon>
        <taxon>Yersinia</taxon>
    </lineage>
</organism>
<dbReference type="InterPro" id="IPR053182">
    <property type="entry name" value="YobU-like_regulator"/>
</dbReference>
<reference evidence="2" key="1">
    <citation type="submission" date="2023-06" db="EMBL/GenBank/DDBJ databases">
        <authorList>
            <person name="Polev D.E."/>
            <person name="Saitova A.T."/>
            <person name="Bogumilchik E.A."/>
            <person name="Kokorina G.I."/>
            <person name="Voskresenskaia E.A."/>
        </authorList>
    </citation>
    <scope>NUCLEOTIDE SEQUENCE</scope>
    <source>
        <strain evidence="2">2145 StPb PI</strain>
    </source>
</reference>
<dbReference type="InterPro" id="IPR011256">
    <property type="entry name" value="Reg_factor_effector_dom_sf"/>
</dbReference>
<dbReference type="SMART" id="SM00871">
    <property type="entry name" value="AraC_E_bind"/>
    <property type="match status" value="1"/>
</dbReference>
<evidence type="ECO:0000313" key="3">
    <source>
        <dbReference type="Proteomes" id="UP001167864"/>
    </source>
</evidence>
<dbReference type="InterPro" id="IPR029441">
    <property type="entry name" value="Cass2"/>
</dbReference>
<gene>
    <name evidence="2" type="ORF">QVN42_08205</name>
</gene>
<dbReference type="Proteomes" id="UP001167864">
    <property type="component" value="Unassembled WGS sequence"/>
</dbReference>
<proteinExistence type="predicted"/>
<dbReference type="InterPro" id="IPR010499">
    <property type="entry name" value="AraC_E-bd"/>
</dbReference>
<accession>A0AAW7K893</accession>
<dbReference type="SUPFAM" id="SSF55136">
    <property type="entry name" value="Probable bacterial effector-binding domain"/>
    <property type="match status" value="1"/>
</dbReference>
<dbReference type="RefSeq" id="WP_289817839.1">
    <property type="nucleotide sequence ID" value="NZ_JAUEHU010000006.1"/>
</dbReference>
<evidence type="ECO:0000259" key="1">
    <source>
        <dbReference type="SMART" id="SM00871"/>
    </source>
</evidence>
<dbReference type="Pfam" id="PF14526">
    <property type="entry name" value="Cass2"/>
    <property type="match status" value="1"/>
</dbReference>
<feature type="domain" description="AraC effector-binding" evidence="1">
    <location>
        <begin position="1"/>
        <end position="153"/>
    </location>
</feature>
<comment type="caution">
    <text evidence="2">The sequence shown here is derived from an EMBL/GenBank/DDBJ whole genome shotgun (WGS) entry which is preliminary data.</text>
</comment>
<evidence type="ECO:0000313" key="2">
    <source>
        <dbReference type="EMBL" id="MDN0087376.1"/>
    </source>
</evidence>
<dbReference type="PANTHER" id="PTHR36444">
    <property type="entry name" value="TRANSCRIPTIONAL REGULATOR PROTEIN YOBU-RELATED"/>
    <property type="match status" value="1"/>
</dbReference>
<dbReference type="Gene3D" id="3.20.80.10">
    <property type="entry name" value="Regulatory factor, effector binding domain"/>
    <property type="match status" value="1"/>
</dbReference>
<dbReference type="PANTHER" id="PTHR36444:SF2">
    <property type="entry name" value="TRANSCRIPTIONAL REGULATOR PROTEIN YOBU-RELATED"/>
    <property type="match status" value="1"/>
</dbReference>
<name>A0AAW7K893_9GAMM</name>
<protein>
    <submittedName>
        <fullName evidence="2">GyrI-like domain-containing protein</fullName>
    </submittedName>
</protein>